<dbReference type="Proteomes" id="UP000825933">
    <property type="component" value="Unassembled WGS sequence"/>
</dbReference>
<protein>
    <submittedName>
        <fullName evidence="1">Uncharacterized protein</fullName>
    </submittedName>
</protein>
<dbReference type="AlphaFoldDB" id="A0A8T5V1L2"/>
<evidence type="ECO:0000313" key="2">
    <source>
        <dbReference type="Proteomes" id="UP000825933"/>
    </source>
</evidence>
<sequence>MVKKTELKQKIVGIGFEDDLIVRSQRGKMYSVKLADDLEIDINELLAKESDKTIWANIDTEADIWVITDVEINDD</sequence>
<gene>
    <name evidence="1" type="ORF">K8N75_12465</name>
</gene>
<comment type="caution">
    <text evidence="1">The sequence shown here is derived from an EMBL/GenBank/DDBJ whole genome shotgun (WGS) entry which is preliminary data.</text>
</comment>
<keyword evidence="2" id="KW-1185">Reference proteome</keyword>
<proteinExistence type="predicted"/>
<organism evidence="1 2">
    <name type="scientific">Methanobacterium spitsbergense</name>
    <dbReference type="NCBI Taxonomy" id="2874285"/>
    <lineage>
        <taxon>Archaea</taxon>
        <taxon>Methanobacteriati</taxon>
        <taxon>Methanobacteriota</taxon>
        <taxon>Methanomada group</taxon>
        <taxon>Methanobacteria</taxon>
        <taxon>Methanobacteriales</taxon>
        <taxon>Methanobacteriaceae</taxon>
        <taxon>Methanobacterium</taxon>
    </lineage>
</organism>
<evidence type="ECO:0000313" key="1">
    <source>
        <dbReference type="EMBL" id="MBZ2166849.1"/>
    </source>
</evidence>
<dbReference type="RefSeq" id="WP_223792394.1">
    <property type="nucleotide sequence ID" value="NZ_JAIOUQ010000016.1"/>
</dbReference>
<dbReference type="EMBL" id="JAIOUQ010000016">
    <property type="protein sequence ID" value="MBZ2166849.1"/>
    <property type="molecule type" value="Genomic_DNA"/>
</dbReference>
<accession>A0A8T5V1L2</accession>
<name>A0A8T5V1L2_9EURY</name>
<reference evidence="2" key="1">
    <citation type="journal article" date="2022" name="Microbiol. Resour. Announc.">
        <title>Draft Genome Sequence of a Methanogenic Archaeon from West Spitsbergen Permafrost.</title>
        <authorList>
            <person name="Trubitsyn V."/>
            <person name="Rivkina E."/>
            <person name="Shcherbakova V."/>
        </authorList>
    </citation>
    <scope>NUCLEOTIDE SEQUENCE [LARGE SCALE GENOMIC DNA]</scope>
    <source>
        <strain evidence="2">VT</strain>
    </source>
</reference>